<dbReference type="InterPro" id="IPR040591">
    <property type="entry name" value="RqcP2_RBD"/>
</dbReference>
<dbReference type="Gene3D" id="3.30.70.330">
    <property type="match status" value="1"/>
</dbReference>
<evidence type="ECO:0000256" key="1">
    <source>
        <dbReference type="PROSITE-ProRule" id="PRU00182"/>
    </source>
</evidence>
<keyword evidence="1" id="KW-0694">RNA-binding</keyword>
<dbReference type="RefSeq" id="WP_316934919.1">
    <property type="nucleotide sequence ID" value="NZ_CP135996.1"/>
</dbReference>
<dbReference type="GO" id="GO:0003723">
    <property type="term" value="F:RNA binding"/>
    <property type="evidence" value="ECO:0007669"/>
    <property type="project" value="UniProtKB-KW"/>
</dbReference>
<dbReference type="KEGG" id="carl:PXC00_08810"/>
<evidence type="ECO:0000259" key="2">
    <source>
        <dbReference type="Pfam" id="PF17774"/>
    </source>
</evidence>
<dbReference type="SUPFAM" id="SSF55174">
    <property type="entry name" value="Alpha-L RNA-binding motif"/>
    <property type="match status" value="1"/>
</dbReference>
<protein>
    <submittedName>
        <fullName evidence="3">YlmH/Sll1252 family protein</fullName>
    </submittedName>
</protein>
<dbReference type="PROSITE" id="PS50889">
    <property type="entry name" value="S4"/>
    <property type="match status" value="1"/>
</dbReference>
<dbReference type="AlphaFoldDB" id="A0AA97D6N7"/>
<keyword evidence="4" id="KW-1185">Reference proteome</keyword>
<name>A0AA97D6N7_9FIRM</name>
<feature type="domain" description="Ribosome-associated protein quality control protein P2 RNA-binding" evidence="2">
    <location>
        <begin position="74"/>
        <end position="149"/>
    </location>
</feature>
<reference evidence="3" key="2">
    <citation type="submission" date="2024-06" db="EMBL/GenBank/DDBJ databases">
        <title>Caproicibacterium argilliputei sp. nov, a novel caproic acid producing anaerobic bacterium isolated from pit mud.</title>
        <authorList>
            <person name="Xia S."/>
        </authorList>
    </citation>
    <scope>NUCLEOTIDE SEQUENCE</scope>
    <source>
        <strain evidence="3">ZCY20-5</strain>
    </source>
</reference>
<evidence type="ECO:0000313" key="4">
    <source>
        <dbReference type="Proteomes" id="UP001300604"/>
    </source>
</evidence>
<gene>
    <name evidence="3" type="ORF">PXC00_08810</name>
</gene>
<reference evidence="3" key="1">
    <citation type="submission" date="2023-09" db="EMBL/GenBank/DDBJ databases">
        <authorList>
            <person name="Zeng C."/>
        </authorList>
    </citation>
    <scope>NUCLEOTIDE SEQUENCE</scope>
    <source>
        <strain evidence="3">ZCY20-5</strain>
    </source>
</reference>
<dbReference type="Pfam" id="PF17774">
    <property type="entry name" value="YlmH_RBD"/>
    <property type="match status" value="1"/>
</dbReference>
<dbReference type="CDD" id="cd00165">
    <property type="entry name" value="S4"/>
    <property type="match status" value="1"/>
</dbReference>
<dbReference type="InterPro" id="IPR012677">
    <property type="entry name" value="Nucleotide-bd_a/b_plait_sf"/>
</dbReference>
<organism evidence="3 4">
    <name type="scientific">Caproicibacterium argilliputei</name>
    <dbReference type="NCBI Taxonomy" id="3030016"/>
    <lineage>
        <taxon>Bacteria</taxon>
        <taxon>Bacillati</taxon>
        <taxon>Bacillota</taxon>
        <taxon>Clostridia</taxon>
        <taxon>Eubacteriales</taxon>
        <taxon>Oscillospiraceae</taxon>
        <taxon>Caproicibacterium</taxon>
    </lineage>
</organism>
<dbReference type="EMBL" id="CP135996">
    <property type="protein sequence ID" value="WOC31324.1"/>
    <property type="molecule type" value="Genomic_DNA"/>
</dbReference>
<dbReference type="Gene3D" id="3.30.1370.160">
    <property type="match status" value="1"/>
</dbReference>
<sequence length="249" mass="26795">MDTEDTVLQAKIRDAVRLAQNGGGAHFVGFLDERGAALAKAAAAAERFSDYLLWGGFAEAERVCFGAFPTWMPPSAEAFPIQTVTADYRSCDKLTHRDFLGTLLAAGVSREVVGDILPEAGRCVFFLRRETADFLLTQIEKVGRVGVKFSMGARLPLPPAHTYAPFSATVASARLDCVAAACLGLSRGKTLELLRSGAVQVDHVSTVDADFPVHDGALLSVRGKGRFRIDAVSQPTAKGRLRLKGRKFI</sequence>
<dbReference type="Proteomes" id="UP001300604">
    <property type="component" value="Chromosome"/>
</dbReference>
<evidence type="ECO:0000313" key="3">
    <source>
        <dbReference type="EMBL" id="WOC31324.1"/>
    </source>
</evidence>
<accession>A0AA97D6N7</accession>
<proteinExistence type="predicted"/>